<evidence type="ECO:0000313" key="2">
    <source>
        <dbReference type="EMBL" id="KLU88434.1"/>
    </source>
</evidence>
<proteinExistence type="predicted"/>
<protein>
    <recommendedName>
        <fullName evidence="5">Secreted protein</fullName>
    </recommendedName>
</protein>
<evidence type="ECO:0000313" key="4">
    <source>
        <dbReference type="Proteomes" id="UP000011715"/>
    </source>
</evidence>
<evidence type="ECO:0000313" key="3">
    <source>
        <dbReference type="EnsemblFungi" id="MAPG_07420T0"/>
    </source>
</evidence>
<dbReference type="Proteomes" id="UP000011715">
    <property type="component" value="Unassembled WGS sequence"/>
</dbReference>
<dbReference type="eggNOG" id="ENOG502T3XQ">
    <property type="taxonomic scope" value="Eukaryota"/>
</dbReference>
<keyword evidence="4" id="KW-1185">Reference proteome</keyword>
<dbReference type="VEuPathDB" id="FungiDB:MAPG_07420"/>
<dbReference type="EMBL" id="ADBL01001792">
    <property type="status" value="NOT_ANNOTATED_CDS"/>
    <property type="molecule type" value="Genomic_DNA"/>
</dbReference>
<reference evidence="2" key="2">
    <citation type="submission" date="2010-05" db="EMBL/GenBank/DDBJ databases">
        <title>The Genome Sequence of Magnaporthe poae strain ATCC 64411.</title>
        <authorList>
            <consortium name="The Broad Institute Genome Sequencing Platform"/>
            <consortium name="Broad Institute Genome Sequencing Center for Infectious Disease"/>
            <person name="Ma L.-J."/>
            <person name="Dead R."/>
            <person name="Young S."/>
            <person name="Zeng Q."/>
            <person name="Koehrsen M."/>
            <person name="Alvarado L."/>
            <person name="Berlin A."/>
            <person name="Chapman S.B."/>
            <person name="Chen Z."/>
            <person name="Freedman E."/>
            <person name="Gellesch M."/>
            <person name="Goldberg J."/>
            <person name="Griggs A."/>
            <person name="Gujja S."/>
            <person name="Heilman E.R."/>
            <person name="Heiman D."/>
            <person name="Hepburn T."/>
            <person name="Howarth C."/>
            <person name="Jen D."/>
            <person name="Larson L."/>
            <person name="Mehta T."/>
            <person name="Neiman D."/>
            <person name="Pearson M."/>
            <person name="Roberts A."/>
            <person name="Saif S."/>
            <person name="Shea T."/>
            <person name="Shenoy N."/>
            <person name="Sisk P."/>
            <person name="Stolte C."/>
            <person name="Sykes S."/>
            <person name="Walk T."/>
            <person name="White J."/>
            <person name="Yandava C."/>
            <person name="Haas B."/>
            <person name="Nusbaum C."/>
            <person name="Birren B."/>
        </authorList>
    </citation>
    <scope>NUCLEOTIDE SEQUENCE</scope>
    <source>
        <strain evidence="2">ATCC 64411</strain>
    </source>
</reference>
<evidence type="ECO:0008006" key="5">
    <source>
        <dbReference type="Google" id="ProtNLM"/>
    </source>
</evidence>
<gene>
    <name evidence="2" type="ORF">MAPG_07420</name>
</gene>
<organism evidence="3 4">
    <name type="scientific">Magnaporthiopsis poae (strain ATCC 64411 / 73-15)</name>
    <name type="common">Kentucky bluegrass fungus</name>
    <name type="synonym">Magnaporthe poae</name>
    <dbReference type="NCBI Taxonomy" id="644358"/>
    <lineage>
        <taxon>Eukaryota</taxon>
        <taxon>Fungi</taxon>
        <taxon>Dikarya</taxon>
        <taxon>Ascomycota</taxon>
        <taxon>Pezizomycotina</taxon>
        <taxon>Sordariomycetes</taxon>
        <taxon>Sordariomycetidae</taxon>
        <taxon>Magnaporthales</taxon>
        <taxon>Magnaporthaceae</taxon>
        <taxon>Magnaporthiopsis</taxon>
    </lineage>
</organism>
<reference evidence="3" key="5">
    <citation type="submission" date="2015-06" db="UniProtKB">
        <authorList>
            <consortium name="EnsemblFungi"/>
        </authorList>
    </citation>
    <scope>IDENTIFICATION</scope>
    <source>
        <strain evidence="3">ATCC 64411</strain>
    </source>
</reference>
<feature type="chain" id="PRO_5009385695" description="Secreted protein" evidence="1">
    <location>
        <begin position="29"/>
        <end position="102"/>
    </location>
</feature>
<dbReference type="OrthoDB" id="5207001at2759"/>
<keyword evidence="1" id="KW-0732">Signal</keyword>
<accession>A0A0C4E4M3</accession>
<evidence type="ECO:0000256" key="1">
    <source>
        <dbReference type="SAM" id="SignalP"/>
    </source>
</evidence>
<reference evidence="4" key="1">
    <citation type="submission" date="2010-05" db="EMBL/GenBank/DDBJ databases">
        <title>The genome sequence of Magnaporthe poae strain ATCC 64411.</title>
        <authorList>
            <person name="Ma L.-J."/>
            <person name="Dead R."/>
            <person name="Young S."/>
            <person name="Zeng Q."/>
            <person name="Koehrsen M."/>
            <person name="Alvarado L."/>
            <person name="Berlin A."/>
            <person name="Chapman S.B."/>
            <person name="Chen Z."/>
            <person name="Freedman E."/>
            <person name="Gellesch M."/>
            <person name="Goldberg J."/>
            <person name="Griggs A."/>
            <person name="Gujja S."/>
            <person name="Heilman E.R."/>
            <person name="Heiman D."/>
            <person name="Hepburn T."/>
            <person name="Howarth C."/>
            <person name="Jen D."/>
            <person name="Larson L."/>
            <person name="Mehta T."/>
            <person name="Neiman D."/>
            <person name="Pearson M."/>
            <person name="Roberts A."/>
            <person name="Saif S."/>
            <person name="Shea T."/>
            <person name="Shenoy N."/>
            <person name="Sisk P."/>
            <person name="Stolte C."/>
            <person name="Sykes S."/>
            <person name="Walk T."/>
            <person name="White J."/>
            <person name="Yandava C."/>
            <person name="Haas B."/>
            <person name="Nusbaum C."/>
            <person name="Birren B."/>
        </authorList>
    </citation>
    <scope>NUCLEOTIDE SEQUENCE [LARGE SCALE GENOMIC DNA]</scope>
    <source>
        <strain evidence="4">ATCC 64411 / 73-15</strain>
    </source>
</reference>
<dbReference type="OMA" id="FGNSHCL"/>
<dbReference type="EnsemblFungi" id="MAPG_07420T0">
    <property type="protein sequence ID" value="MAPG_07420T0"/>
    <property type="gene ID" value="MAPG_07420"/>
</dbReference>
<dbReference type="AlphaFoldDB" id="A0A0C4E4M3"/>
<dbReference type="EMBL" id="GL876971">
    <property type="protein sequence ID" value="KLU88434.1"/>
    <property type="molecule type" value="Genomic_DNA"/>
</dbReference>
<name>A0A0C4E4M3_MAGP6</name>
<sequence length="102" mass="11329">MLRPAFFASFLVGTLLLTTSFFVPAVNSHPTSLAHLWPDVCQPVQFQEFLSLARSSGNPVSLGPHGYYLHFGNARCLFFRASSSSSDVDEFLYYHQAIVDAL</sequence>
<feature type="signal peptide" evidence="1">
    <location>
        <begin position="1"/>
        <end position="28"/>
    </location>
</feature>
<reference evidence="2" key="3">
    <citation type="submission" date="2011-03" db="EMBL/GenBank/DDBJ databases">
        <title>Annotation of Magnaporthe poae ATCC 64411.</title>
        <authorList>
            <person name="Ma L.-J."/>
            <person name="Dead R."/>
            <person name="Young S.K."/>
            <person name="Zeng Q."/>
            <person name="Gargeya S."/>
            <person name="Fitzgerald M."/>
            <person name="Haas B."/>
            <person name="Abouelleil A."/>
            <person name="Alvarado L."/>
            <person name="Arachchi H.M."/>
            <person name="Berlin A."/>
            <person name="Brown A."/>
            <person name="Chapman S.B."/>
            <person name="Chen Z."/>
            <person name="Dunbar C."/>
            <person name="Freedman E."/>
            <person name="Gearin G."/>
            <person name="Gellesch M."/>
            <person name="Goldberg J."/>
            <person name="Griggs A."/>
            <person name="Gujja S."/>
            <person name="Heiman D."/>
            <person name="Howarth C."/>
            <person name="Larson L."/>
            <person name="Lui A."/>
            <person name="MacDonald P.J.P."/>
            <person name="Mehta T."/>
            <person name="Montmayeur A."/>
            <person name="Murphy C."/>
            <person name="Neiman D."/>
            <person name="Pearson M."/>
            <person name="Priest M."/>
            <person name="Roberts A."/>
            <person name="Saif S."/>
            <person name="Shea T."/>
            <person name="Shenoy N."/>
            <person name="Sisk P."/>
            <person name="Stolte C."/>
            <person name="Sykes S."/>
            <person name="Yandava C."/>
            <person name="Wortman J."/>
            <person name="Nusbaum C."/>
            <person name="Birren B."/>
        </authorList>
    </citation>
    <scope>NUCLEOTIDE SEQUENCE</scope>
    <source>
        <strain evidence="2">ATCC 64411</strain>
    </source>
</reference>
<reference evidence="3" key="4">
    <citation type="journal article" date="2015" name="G3 (Bethesda)">
        <title>Genome sequences of three phytopathogenic species of the Magnaporthaceae family of fungi.</title>
        <authorList>
            <person name="Okagaki L.H."/>
            <person name="Nunes C.C."/>
            <person name="Sailsbery J."/>
            <person name="Clay B."/>
            <person name="Brown D."/>
            <person name="John T."/>
            <person name="Oh Y."/>
            <person name="Young N."/>
            <person name="Fitzgerald M."/>
            <person name="Haas B.J."/>
            <person name="Zeng Q."/>
            <person name="Young S."/>
            <person name="Adiconis X."/>
            <person name="Fan L."/>
            <person name="Levin J.Z."/>
            <person name="Mitchell T.K."/>
            <person name="Okubara P.A."/>
            <person name="Farman M.L."/>
            <person name="Kohn L.M."/>
            <person name="Birren B."/>
            <person name="Ma L.-J."/>
            <person name="Dean R.A."/>
        </authorList>
    </citation>
    <scope>NUCLEOTIDE SEQUENCE</scope>
    <source>
        <strain evidence="3">ATCC 64411 / 73-15</strain>
    </source>
</reference>